<dbReference type="PANTHER" id="PTHR38697">
    <property type="entry name" value="NUCLEAR PORE COMPLEX PROTEIN SIMILAR TO S. CEREVISIAE NUP2 (EUROFUNG)"/>
    <property type="match status" value="1"/>
</dbReference>
<feature type="region of interest" description="Disordered" evidence="1">
    <location>
        <begin position="490"/>
        <end position="605"/>
    </location>
</feature>
<feature type="compositionally biased region" description="Polar residues" evidence="1">
    <location>
        <begin position="1200"/>
        <end position="1222"/>
    </location>
</feature>
<dbReference type="GeneID" id="54406411"/>
<feature type="compositionally biased region" description="Polar residues" evidence="1">
    <location>
        <begin position="340"/>
        <end position="350"/>
    </location>
</feature>
<feature type="compositionally biased region" description="Basic and acidic residues" evidence="1">
    <location>
        <begin position="13"/>
        <end position="24"/>
    </location>
</feature>
<evidence type="ECO:0000256" key="1">
    <source>
        <dbReference type="SAM" id="MobiDB-lite"/>
    </source>
</evidence>
<dbReference type="PANTHER" id="PTHR38697:SF1">
    <property type="entry name" value="NUCLEAR PORE COMPLEX PROTEIN SIMILAR TO S. CEREVISIAE NUP2 (EUROFUNG)"/>
    <property type="match status" value="1"/>
</dbReference>
<dbReference type="OrthoDB" id="10265837at2759"/>
<feature type="region of interest" description="Disordered" evidence="1">
    <location>
        <begin position="950"/>
        <end position="1155"/>
    </location>
</feature>
<feature type="compositionally biased region" description="Low complexity" evidence="1">
    <location>
        <begin position="1172"/>
        <end position="1184"/>
    </location>
</feature>
<dbReference type="Gene3D" id="2.30.29.30">
    <property type="entry name" value="Pleckstrin-homology domain (PH domain)/Phosphotyrosine-binding domain (PTB)"/>
    <property type="match status" value="1"/>
</dbReference>
<dbReference type="Proteomes" id="UP000799771">
    <property type="component" value="Unassembled WGS sequence"/>
</dbReference>
<feature type="compositionally biased region" description="Basic and acidic residues" evidence="1">
    <location>
        <begin position="722"/>
        <end position="735"/>
    </location>
</feature>
<dbReference type="InterPro" id="IPR053074">
    <property type="entry name" value="NPC_Nucleoporin"/>
</dbReference>
<feature type="compositionally biased region" description="Polar residues" evidence="1">
    <location>
        <begin position="389"/>
        <end position="413"/>
    </location>
</feature>
<feature type="region of interest" description="Disordered" evidence="1">
    <location>
        <begin position="302"/>
        <end position="355"/>
    </location>
</feature>
<dbReference type="SUPFAM" id="SSF50729">
    <property type="entry name" value="PH domain-like"/>
    <property type="match status" value="1"/>
</dbReference>
<feature type="compositionally biased region" description="Low complexity" evidence="1">
    <location>
        <begin position="856"/>
        <end position="871"/>
    </location>
</feature>
<dbReference type="RefSeq" id="XP_033522264.1">
    <property type="nucleotide sequence ID" value="XM_033665979.1"/>
</dbReference>
<feature type="region of interest" description="Disordered" evidence="1">
    <location>
        <begin position="1172"/>
        <end position="1257"/>
    </location>
</feature>
<dbReference type="EMBL" id="ML977509">
    <property type="protein sequence ID" value="KAF2127875.1"/>
    <property type="molecule type" value="Genomic_DNA"/>
</dbReference>
<feature type="compositionally biased region" description="Acidic residues" evidence="1">
    <location>
        <begin position="1034"/>
        <end position="1043"/>
    </location>
</feature>
<feature type="compositionally biased region" description="Polar residues" evidence="1">
    <location>
        <begin position="1115"/>
        <end position="1125"/>
    </location>
</feature>
<feature type="compositionally biased region" description="Polar residues" evidence="1">
    <location>
        <begin position="1"/>
        <end position="10"/>
    </location>
</feature>
<feature type="region of interest" description="Disordered" evidence="1">
    <location>
        <begin position="776"/>
        <end position="881"/>
    </location>
</feature>
<feature type="compositionally biased region" description="Low complexity" evidence="1">
    <location>
        <begin position="318"/>
        <end position="333"/>
    </location>
</feature>
<feature type="compositionally biased region" description="Low complexity" evidence="1">
    <location>
        <begin position="201"/>
        <end position="212"/>
    </location>
</feature>
<feature type="compositionally biased region" description="Polar residues" evidence="1">
    <location>
        <begin position="567"/>
        <end position="594"/>
    </location>
</feature>
<feature type="region of interest" description="Disordered" evidence="1">
    <location>
        <begin position="384"/>
        <end position="430"/>
    </location>
</feature>
<feature type="compositionally biased region" description="Polar residues" evidence="1">
    <location>
        <begin position="977"/>
        <end position="1004"/>
    </location>
</feature>
<keyword evidence="3" id="KW-1185">Reference proteome</keyword>
<proteinExistence type="predicted"/>
<feature type="compositionally biased region" description="Basic residues" evidence="1">
    <location>
        <begin position="40"/>
        <end position="49"/>
    </location>
</feature>
<feature type="compositionally biased region" description="Basic and acidic residues" evidence="1">
    <location>
        <begin position="1093"/>
        <end position="1106"/>
    </location>
</feature>
<feature type="compositionally biased region" description="Low complexity" evidence="1">
    <location>
        <begin position="233"/>
        <end position="245"/>
    </location>
</feature>
<accession>A0A6A6A9M4</accession>
<feature type="compositionally biased region" description="Polar residues" evidence="1">
    <location>
        <begin position="53"/>
        <end position="62"/>
    </location>
</feature>
<gene>
    <name evidence="2" type="ORF">P153DRAFT_342795</name>
</gene>
<feature type="region of interest" description="Disordered" evidence="1">
    <location>
        <begin position="193"/>
        <end position="245"/>
    </location>
</feature>
<evidence type="ECO:0000313" key="3">
    <source>
        <dbReference type="Proteomes" id="UP000799771"/>
    </source>
</evidence>
<reference evidence="2" key="1">
    <citation type="journal article" date="2020" name="Stud. Mycol.">
        <title>101 Dothideomycetes genomes: a test case for predicting lifestyles and emergence of pathogens.</title>
        <authorList>
            <person name="Haridas S."/>
            <person name="Albert R."/>
            <person name="Binder M."/>
            <person name="Bloem J."/>
            <person name="Labutti K."/>
            <person name="Salamov A."/>
            <person name="Andreopoulos B."/>
            <person name="Baker S."/>
            <person name="Barry K."/>
            <person name="Bills G."/>
            <person name="Bluhm B."/>
            <person name="Cannon C."/>
            <person name="Castanera R."/>
            <person name="Culley D."/>
            <person name="Daum C."/>
            <person name="Ezra D."/>
            <person name="Gonzalez J."/>
            <person name="Henrissat B."/>
            <person name="Kuo A."/>
            <person name="Liang C."/>
            <person name="Lipzen A."/>
            <person name="Lutzoni F."/>
            <person name="Magnuson J."/>
            <person name="Mondo S."/>
            <person name="Nolan M."/>
            <person name="Ohm R."/>
            <person name="Pangilinan J."/>
            <person name="Park H.-J."/>
            <person name="Ramirez L."/>
            <person name="Alfaro M."/>
            <person name="Sun H."/>
            <person name="Tritt A."/>
            <person name="Yoshinaga Y."/>
            <person name="Zwiers L.-H."/>
            <person name="Turgeon B."/>
            <person name="Goodwin S."/>
            <person name="Spatafora J."/>
            <person name="Crous P."/>
            <person name="Grigoriev I."/>
        </authorList>
    </citation>
    <scope>NUCLEOTIDE SEQUENCE</scope>
    <source>
        <strain evidence="2">CBS 119687</strain>
    </source>
</reference>
<name>A0A6A6A9M4_9PLEO</name>
<feature type="compositionally biased region" description="Polar residues" evidence="1">
    <location>
        <begin position="517"/>
        <end position="549"/>
    </location>
</feature>
<feature type="compositionally biased region" description="Gly residues" evidence="1">
    <location>
        <begin position="213"/>
        <end position="222"/>
    </location>
</feature>
<feature type="region of interest" description="Disordered" evidence="1">
    <location>
        <begin position="1"/>
        <end position="71"/>
    </location>
</feature>
<protein>
    <recommendedName>
        <fullName evidence="4">RanBD1 domain-containing protein</fullName>
    </recommendedName>
</protein>
<feature type="compositionally biased region" description="Low complexity" evidence="1">
    <location>
        <begin position="550"/>
        <end position="566"/>
    </location>
</feature>
<organism evidence="2 3">
    <name type="scientific">Dothidotthia symphoricarpi CBS 119687</name>
    <dbReference type="NCBI Taxonomy" id="1392245"/>
    <lineage>
        <taxon>Eukaryota</taxon>
        <taxon>Fungi</taxon>
        <taxon>Dikarya</taxon>
        <taxon>Ascomycota</taxon>
        <taxon>Pezizomycotina</taxon>
        <taxon>Dothideomycetes</taxon>
        <taxon>Pleosporomycetidae</taxon>
        <taxon>Pleosporales</taxon>
        <taxon>Dothidotthiaceae</taxon>
        <taxon>Dothidotthia</taxon>
    </lineage>
</organism>
<feature type="compositionally biased region" description="Low complexity" evidence="1">
    <location>
        <begin position="795"/>
        <end position="821"/>
    </location>
</feature>
<feature type="region of interest" description="Disordered" evidence="1">
    <location>
        <begin position="701"/>
        <end position="764"/>
    </location>
</feature>
<feature type="compositionally biased region" description="Polar residues" evidence="1">
    <location>
        <begin position="776"/>
        <end position="793"/>
    </location>
</feature>
<feature type="compositionally biased region" description="Low complexity" evidence="1">
    <location>
        <begin position="1227"/>
        <end position="1236"/>
    </location>
</feature>
<evidence type="ECO:0000313" key="2">
    <source>
        <dbReference type="EMBL" id="KAF2127875.1"/>
    </source>
</evidence>
<dbReference type="InterPro" id="IPR011993">
    <property type="entry name" value="PH-like_dom_sf"/>
</dbReference>
<feature type="compositionally biased region" description="Low complexity" evidence="1">
    <location>
        <begin position="830"/>
        <end position="842"/>
    </location>
</feature>
<sequence>MSGKRQNTFGQGRPERPYEERDSGPEDVPTRATAAQLATRKIKSVKARRPAGTSPNLSQSANFGAPQPSGFNFGASAPAPASNNNANAGANNAGAFNFGASNAFGGAATNSFPPAQPAAPTNSFANSSFPAFGGSGQGTGLGFDPTPSSAAGGFSFTAGPSAGASNPFAASAAPMMNGSGAVPAFGGGMFSQSQPAGNPFGGLSQNNTTSSGSSGGMFGTAGGASQPSMFGGITSSAPAITSTPAPASQPFTFGAASSSAQNTASTPATSSMFGFGASTQTSAAPVQNSLFSGFGADVQKSEGATATPQKMTFGGFGASTQPAETATPAAPSAGLFTFGTPAQKSESATTAAPPPTFFGSISSAAQTASTPAPAAAANPFANLQPAATPASTPFQFGSTQQTPQASATPNGLFSSIKPADQNSIATPEAPKPNLFASLGAPISNPAATPLASSSGFNFFAASQNQDKPSETAEKAPDATFKAFEAPKANIFGGFSTPQPKKAADSEKPQAGLFTAQPKASTGMFSQPFQPESHNSANLFNTQPSSSLFMPQSTTPTEEPTEATVQQSATKEASNPFASLPTASGDRQNFFNTPKEQAPAPPAATMPALTGTSASSTAAAPELPKIPKAQVPKDWAVPSVEPSQKGSVLYKIVVDLSSQLRALNLQYRDRMNTIDMGADLSALSLWHHQTSTTIKRKIDVAKKQRASANGVTGYESALSTKRKVNDGSPESRDPSSKRARGGVTPSSPTPQPSASTPRLNPPATTTSNLFARAIDNKSSTAESSSLATPKTPQKSAPEPAKAAAPEPAKAVAPEPVKAAAPATGFTPSFPATNGTSAASSSGGFKPSGFTPSTSSAPGGFKPSGFTPSFGSSSAGGGGSFLGQFAKTAKTYEELAAERKKKEFDEDYDSDDETKAEWNARWDAKEAKRLEEEKAKMAAAPGFSVPAAKVASNATPAAKPPASNPFAMPASNPFAGLAKSTSSAPTAQLFGSRTGSPAPSTSSGLSVFNAPSAVKAPSANIFGHLSSGPSSINGADESDEDDEEQGTGKSQPDQLVGSVEPTTPRTFGESETESEETGKQQPAGTKNSLLSRMSKGGEVEAGSEKENESSPPLFGQANGTQTPTNKPFTFFDFGAAGSKTAPPKSDTFAGDQTFKMGTPIKFGDVAATEKKAAPTFSFSSTTSTTPSKPPPASLFSFGSAGTGSSLLAPNAAQSGPSSVFSSRAATPLSEADTNAASATDDDEEGGKQEQVDLSELTEEEKSSNDIVFFSESALVKQLVDRGEGKEWENIAKGRLWILKDKTTGKSLIRLRIASGATRLNYQILPALRTMLTGSSKKMVKATKPGDEGGLTQVCFMLKSPEVAQEFSTKYDESIPSS</sequence>
<evidence type="ECO:0008006" key="4">
    <source>
        <dbReference type="Google" id="ProtNLM"/>
    </source>
</evidence>
<feature type="compositionally biased region" description="Polar residues" evidence="1">
    <location>
        <begin position="1077"/>
        <end position="1089"/>
    </location>
</feature>